<reference evidence="2 3" key="1">
    <citation type="journal article" date="2018" name="Sci. Rep.">
        <title>Genomic signatures of local adaptation to the degree of environmental predictability in rotifers.</title>
        <authorList>
            <person name="Franch-Gras L."/>
            <person name="Hahn C."/>
            <person name="Garcia-Roger E.M."/>
            <person name="Carmona M.J."/>
            <person name="Serra M."/>
            <person name="Gomez A."/>
        </authorList>
    </citation>
    <scope>NUCLEOTIDE SEQUENCE [LARGE SCALE GENOMIC DNA]</scope>
    <source>
        <strain evidence="2">HYR1</strain>
    </source>
</reference>
<evidence type="ECO:0000313" key="2">
    <source>
        <dbReference type="EMBL" id="RNA38091.1"/>
    </source>
</evidence>
<dbReference type="Proteomes" id="UP000276133">
    <property type="component" value="Unassembled WGS sequence"/>
</dbReference>
<evidence type="ECO:0000313" key="3">
    <source>
        <dbReference type="Proteomes" id="UP000276133"/>
    </source>
</evidence>
<keyword evidence="1" id="KW-0472">Membrane</keyword>
<keyword evidence="1" id="KW-1133">Transmembrane helix</keyword>
<sequence length="90" mass="10078">MDPSRPDTAACSMSLTTSSLIGLGLLCSAFVYRFHHLELVAALAATNCYRSRSAAHSDETYNKYLMANLIRVHNFNKQNNKIIILEESKK</sequence>
<keyword evidence="1" id="KW-0812">Transmembrane</keyword>
<gene>
    <name evidence="2" type="ORF">BpHYR1_051682</name>
</gene>
<name>A0A3M7SQF3_BRAPC</name>
<organism evidence="2 3">
    <name type="scientific">Brachionus plicatilis</name>
    <name type="common">Marine rotifer</name>
    <name type="synonym">Brachionus muelleri</name>
    <dbReference type="NCBI Taxonomy" id="10195"/>
    <lineage>
        <taxon>Eukaryota</taxon>
        <taxon>Metazoa</taxon>
        <taxon>Spiralia</taxon>
        <taxon>Gnathifera</taxon>
        <taxon>Rotifera</taxon>
        <taxon>Eurotatoria</taxon>
        <taxon>Monogononta</taxon>
        <taxon>Pseudotrocha</taxon>
        <taxon>Ploima</taxon>
        <taxon>Brachionidae</taxon>
        <taxon>Brachionus</taxon>
    </lineage>
</organism>
<comment type="caution">
    <text evidence="2">The sequence shown here is derived from an EMBL/GenBank/DDBJ whole genome shotgun (WGS) entry which is preliminary data.</text>
</comment>
<feature type="transmembrane region" description="Helical" evidence="1">
    <location>
        <begin position="12"/>
        <end position="32"/>
    </location>
</feature>
<accession>A0A3M7SQF3</accession>
<keyword evidence="3" id="KW-1185">Reference proteome</keyword>
<proteinExistence type="predicted"/>
<dbReference type="AlphaFoldDB" id="A0A3M7SQF3"/>
<protein>
    <submittedName>
        <fullName evidence="2">Uncharacterized protein</fullName>
    </submittedName>
</protein>
<dbReference type="EMBL" id="REGN01000924">
    <property type="protein sequence ID" value="RNA38091.1"/>
    <property type="molecule type" value="Genomic_DNA"/>
</dbReference>
<evidence type="ECO:0000256" key="1">
    <source>
        <dbReference type="SAM" id="Phobius"/>
    </source>
</evidence>